<dbReference type="InterPro" id="IPR012341">
    <property type="entry name" value="6hp_glycosidase-like_sf"/>
</dbReference>
<dbReference type="Gene3D" id="2.60.120.260">
    <property type="entry name" value="Galactose-binding domain-like"/>
    <property type="match status" value="2"/>
</dbReference>
<evidence type="ECO:0000313" key="8">
    <source>
        <dbReference type="EMBL" id="PWW43894.1"/>
    </source>
</evidence>
<dbReference type="GO" id="GO:0005975">
    <property type="term" value="P:carbohydrate metabolic process"/>
    <property type="evidence" value="ECO:0007669"/>
    <property type="project" value="InterPro"/>
</dbReference>
<evidence type="ECO:0000256" key="1">
    <source>
        <dbReference type="ARBA" id="ARBA00001445"/>
    </source>
</evidence>
<dbReference type="Proteomes" id="UP000247078">
    <property type="component" value="Unassembled WGS sequence"/>
</dbReference>
<dbReference type="InterPro" id="IPR036116">
    <property type="entry name" value="FN3_sf"/>
</dbReference>
<dbReference type="InterPro" id="IPR008902">
    <property type="entry name" value="Rhamnosid_concanavalin"/>
</dbReference>
<evidence type="ECO:0000313" key="9">
    <source>
        <dbReference type="Proteomes" id="UP000247078"/>
    </source>
</evidence>
<comment type="catalytic activity">
    <reaction evidence="1">
        <text>Hydrolysis of terminal non-reducing alpha-L-rhamnose residues in alpha-L-rhamnosides.</text>
        <dbReference type="EC" id="3.2.1.40"/>
    </reaction>
</comment>
<name>A0A855YB05_9BACL</name>
<dbReference type="InterPro" id="IPR035396">
    <property type="entry name" value="Bac_rhamnosid6H"/>
</dbReference>
<evidence type="ECO:0000259" key="7">
    <source>
        <dbReference type="Pfam" id="PF17390"/>
    </source>
</evidence>
<dbReference type="Pfam" id="PF05592">
    <property type="entry name" value="Bac_rhamnosid"/>
    <property type="match status" value="1"/>
</dbReference>
<dbReference type="Pfam" id="PF17389">
    <property type="entry name" value="Bac_rhamnosid6H"/>
    <property type="match status" value="1"/>
</dbReference>
<proteinExistence type="predicted"/>
<accession>A0A855YB05</accession>
<dbReference type="InterPro" id="IPR013783">
    <property type="entry name" value="Ig-like_fold"/>
</dbReference>
<evidence type="ECO:0000259" key="6">
    <source>
        <dbReference type="Pfam" id="PF17389"/>
    </source>
</evidence>
<dbReference type="PANTHER" id="PTHR33307:SF6">
    <property type="entry name" value="ALPHA-RHAMNOSIDASE (EUROFUNG)-RELATED"/>
    <property type="match status" value="1"/>
</dbReference>
<evidence type="ECO:0000259" key="5">
    <source>
        <dbReference type="Pfam" id="PF08531"/>
    </source>
</evidence>
<dbReference type="Pfam" id="PF25788">
    <property type="entry name" value="Ig_Rha78A_N"/>
    <property type="match status" value="1"/>
</dbReference>
<dbReference type="PIRSF" id="PIRSF010631">
    <property type="entry name" value="A-rhamnsds"/>
    <property type="match status" value="1"/>
</dbReference>
<dbReference type="Pfam" id="PF17390">
    <property type="entry name" value="Bac_rhamnosid_C"/>
    <property type="match status" value="1"/>
</dbReference>
<evidence type="ECO:0000256" key="2">
    <source>
        <dbReference type="ARBA" id="ARBA00012652"/>
    </source>
</evidence>
<feature type="domain" description="Alpha-L-rhamnosidase concanavalin-like" evidence="4">
    <location>
        <begin position="323"/>
        <end position="422"/>
    </location>
</feature>
<feature type="domain" description="Alpha-L-rhamnosidase six-hairpin glycosidase" evidence="6">
    <location>
        <begin position="427"/>
        <end position="778"/>
    </location>
</feature>
<organism evidence="8 9">
    <name type="scientific">Paenibacillus pabuli</name>
    <dbReference type="NCBI Taxonomy" id="1472"/>
    <lineage>
        <taxon>Bacteria</taxon>
        <taxon>Bacillati</taxon>
        <taxon>Bacillota</taxon>
        <taxon>Bacilli</taxon>
        <taxon>Bacillales</taxon>
        <taxon>Paenibacillaceae</taxon>
        <taxon>Paenibacillus</taxon>
    </lineage>
</organism>
<dbReference type="Gene3D" id="1.50.10.10">
    <property type="match status" value="1"/>
</dbReference>
<comment type="caution">
    <text evidence="8">The sequence shown here is derived from an EMBL/GenBank/DDBJ whole genome shotgun (WGS) entry which is preliminary data.</text>
</comment>
<evidence type="ECO:0000256" key="3">
    <source>
        <dbReference type="ARBA" id="ARBA00022801"/>
    </source>
</evidence>
<dbReference type="InterPro" id="IPR013737">
    <property type="entry name" value="Bac_rhamnosid_N"/>
</dbReference>
<reference evidence="8 9" key="1">
    <citation type="submission" date="2018-05" db="EMBL/GenBank/DDBJ databases">
        <title>Freshwater and sediment microbial communities from various areas in North America, analyzing microbe dynamics in response to fracking.</title>
        <authorList>
            <person name="Lamendella R."/>
        </authorList>
    </citation>
    <scope>NUCLEOTIDE SEQUENCE [LARGE SCALE GENOMIC DNA]</scope>
    <source>
        <strain evidence="8 9">DB-3</strain>
    </source>
</reference>
<dbReference type="Pfam" id="PF08531">
    <property type="entry name" value="Bac_rhamnosid_N"/>
    <property type="match status" value="1"/>
</dbReference>
<dbReference type="SUPFAM" id="SSF48208">
    <property type="entry name" value="Six-hairpin glycosidases"/>
    <property type="match status" value="1"/>
</dbReference>
<dbReference type="InterPro" id="IPR016007">
    <property type="entry name" value="Alpha_rhamnosid"/>
</dbReference>
<protein>
    <recommendedName>
        <fullName evidence="2">alpha-L-rhamnosidase</fullName>
        <ecNumber evidence="2">3.2.1.40</ecNumber>
    </recommendedName>
</protein>
<dbReference type="AlphaFoldDB" id="A0A855YB05"/>
<dbReference type="PANTHER" id="PTHR33307">
    <property type="entry name" value="ALPHA-RHAMNOSIDASE (EUROFUNG)"/>
    <property type="match status" value="1"/>
</dbReference>
<keyword evidence="3" id="KW-0378">Hydrolase</keyword>
<dbReference type="Gene3D" id="2.60.40.10">
    <property type="entry name" value="Immunoglobulins"/>
    <property type="match status" value="1"/>
</dbReference>
<feature type="domain" description="Bacterial alpha-L-rhamnosidase N-terminal" evidence="5">
    <location>
        <begin position="146"/>
        <end position="310"/>
    </location>
</feature>
<dbReference type="EMBL" id="QGTZ01000002">
    <property type="protein sequence ID" value="PWW43894.1"/>
    <property type="molecule type" value="Genomic_DNA"/>
</dbReference>
<dbReference type="InterPro" id="IPR008928">
    <property type="entry name" value="6-hairpin_glycosidase_sf"/>
</dbReference>
<dbReference type="InterPro" id="IPR035398">
    <property type="entry name" value="Bac_rhamnosid_C"/>
</dbReference>
<sequence>MFLMLTVSHLRCEYRINPIGLDITSPRLSWHLQSDLRNCVQSDYQIQLSRTEDMAQIEWDSGKKSSDQSIHVELEHWVPEARTRYYYRIRAWDRAGDESDWSEIAYFETGFMGSEDAWQAEWITVDPSSQQDESCPRLRTLFELKKPVASARIYVTALGLYELHLNNQRVGEAYFTPGWTSYSKRLQYQVYDVTDQLQNGQNILGAYLGDGWYKGHLGWEKKQKIYGTNAGLLLELHIHYTDGSEERIISDRNWKSSPSAIRSSDIYMGETYDARMESEWQDSSSFQWSPVRVLDYSKEIIIAQENVPVTPIEQIKPITLLTTPLGERVLDMGQNMVGWVRFRIQGETGHTVELLHAEILDHKGNFYTENLRGATQCIRYTLKGVGVEAYEPRFTFQGFRYVKLIGFPDEIRLEDFTGVVLHSNMERTGDFKSSSSLVNQLHHNILWGQKGNFVDVPTDCPQRDERLGWTGDAQMFIRTSSYLMNTAPFFTKWLRDLQADQGEDGGIPFYVPDLRSSTSDGWGDTNHSSAAWGDAAVICPWTIYEMYGDVRLLAEQYDSMKLWINYIHAQGENPYLWNTGFHFGDWLGLDSKPDSYIGATDKDFVATAFYAYSVSLTRKAAEVLGQAEDVTYFDNLHDNIVAAFQDEFVTPAGKLAVPTQTAHVLALHFDLLDSAARKRTIDQLGKLVADAGNHLTTGFVGTPYLNPVLSDTGHHDLAYTLLFQEDYPSWLYQVTQGATTVWEHWDGIREDGSLWSADMNSFNHYAYGAIGEWLYRYVAGINTDEQQPGFRIVHIEPKPGPGLEWVEASFETMYGSVTSNWYRRDNNEIEVRVTIPANTTGTVLLPGADVQTVLENGKALAQVADIHEIQTQASDVRIALGSGSYQFTYKVLEADQALHVQKVETV</sequence>
<dbReference type="EC" id="3.2.1.40" evidence="2"/>
<dbReference type="SUPFAM" id="SSF49265">
    <property type="entry name" value="Fibronectin type III"/>
    <property type="match status" value="1"/>
</dbReference>
<dbReference type="GO" id="GO:0030596">
    <property type="term" value="F:alpha-L-rhamnosidase activity"/>
    <property type="evidence" value="ECO:0007669"/>
    <property type="project" value="UniProtKB-EC"/>
</dbReference>
<evidence type="ECO:0000259" key="4">
    <source>
        <dbReference type="Pfam" id="PF05592"/>
    </source>
</evidence>
<feature type="domain" description="Alpha-L-rhamnosidase C-terminal" evidence="7">
    <location>
        <begin position="780"/>
        <end position="855"/>
    </location>
</feature>
<dbReference type="Gene3D" id="2.60.420.10">
    <property type="entry name" value="Maltose phosphorylase, domain 3"/>
    <property type="match status" value="1"/>
</dbReference>
<gene>
    <name evidence="8" type="ORF">DET56_102123</name>
</gene>